<dbReference type="AlphaFoldDB" id="A0A1E3P272"/>
<dbReference type="Pfam" id="PF00083">
    <property type="entry name" value="Sugar_tr"/>
    <property type="match status" value="1"/>
</dbReference>
<keyword evidence="4" id="KW-0762">Sugar transport</keyword>
<dbReference type="InterPro" id="IPR003663">
    <property type="entry name" value="Sugar/inositol_transpt"/>
</dbReference>
<proteinExistence type="inferred from homology"/>
<evidence type="ECO:0000313" key="11">
    <source>
        <dbReference type="EMBL" id="ODQ58997.1"/>
    </source>
</evidence>
<dbReference type="InterPro" id="IPR050360">
    <property type="entry name" value="MFS_Sugar_Transporters"/>
</dbReference>
<dbReference type="Proteomes" id="UP000094112">
    <property type="component" value="Unassembled WGS sequence"/>
</dbReference>
<feature type="transmembrane region" description="Helical" evidence="9">
    <location>
        <begin position="165"/>
        <end position="184"/>
    </location>
</feature>
<dbReference type="InterPro" id="IPR005828">
    <property type="entry name" value="MFS_sugar_transport-like"/>
</dbReference>
<gene>
    <name evidence="11" type="ORF">WICANDRAFT_63498</name>
</gene>
<feature type="transmembrane region" description="Helical" evidence="9">
    <location>
        <begin position="345"/>
        <end position="367"/>
    </location>
</feature>
<dbReference type="STRING" id="683960.A0A1E3P272"/>
<keyword evidence="7 9" id="KW-0472">Membrane</keyword>
<feature type="transmembrane region" description="Helical" evidence="9">
    <location>
        <begin position="134"/>
        <end position="153"/>
    </location>
</feature>
<evidence type="ECO:0000259" key="10">
    <source>
        <dbReference type="PROSITE" id="PS50850"/>
    </source>
</evidence>
<organism evidence="11 12">
    <name type="scientific">Wickerhamomyces anomalus (strain ATCC 58044 / CBS 1984 / NCYC 433 / NRRL Y-366-8)</name>
    <name type="common">Yeast</name>
    <name type="synonym">Hansenula anomala</name>
    <dbReference type="NCBI Taxonomy" id="683960"/>
    <lineage>
        <taxon>Eukaryota</taxon>
        <taxon>Fungi</taxon>
        <taxon>Dikarya</taxon>
        <taxon>Ascomycota</taxon>
        <taxon>Saccharomycotina</taxon>
        <taxon>Saccharomycetes</taxon>
        <taxon>Phaffomycetales</taxon>
        <taxon>Wickerhamomycetaceae</taxon>
        <taxon>Wickerhamomyces</taxon>
    </lineage>
</organism>
<feature type="transmembrane region" description="Helical" evidence="9">
    <location>
        <begin position="379"/>
        <end position="399"/>
    </location>
</feature>
<evidence type="ECO:0000256" key="1">
    <source>
        <dbReference type="ARBA" id="ARBA00004141"/>
    </source>
</evidence>
<sequence length="590" mass="65829">MNFTHDFVELDNKKDELITQITEEPIVNKQTSGSTSGGYTDNQIDEYLSRFLDISSNAQGNEHSEKQMSLKDGIKTFPKAAAWSFVLSSSIIMEGYDTNLLNSFYALDGFNRKYGQYYESIGKWQIPAKWQTSLSMAVFVGEIFGLFIAGIVADKIGYRKTLISALSVVTAFIFIVFFSINVQMLLAGEILLGVGWGMLQTLVVTYATDVCPLVLRVYLTTYVNACWVIGQLISSGILRGIVSSSDPHAYRIPFGIQWVWPIPISIGIYLAPESPWWLTRKGKAAEAKRNIKRLLTANSKTPDLDLLADAMFNKMQLTIKEEETMTAGVSYIDCFRGENFRRTRIAALIWLCQNITGSAFMGYSTYFYEQAGLPDTMSFTFSIIQYVLGLIGTLGSWFLSQKLGRFSIFFGGLVCQCIVLIVTGAIGFSNSEGASWAAGSLLLVFTFIYDLTVGPITFCAVAEMPSVRLRQKTVIIARNVYNIAGIVTQIVTPYMLNPTAWNWRAKTGLLWAAFALGAAIWTWFEFPETKGRTYAELDVLFHDGVPARKFKYTEVESFNTQEMIDKIGENGIRKIVDAAGVEKAHEVEKA</sequence>
<dbReference type="NCBIfam" id="TIGR00879">
    <property type="entry name" value="SP"/>
    <property type="match status" value="1"/>
</dbReference>
<feature type="domain" description="Major facilitator superfamily (MFS) profile" evidence="10">
    <location>
        <begin position="83"/>
        <end position="530"/>
    </location>
</feature>
<name>A0A1E3P272_WICAA</name>
<keyword evidence="6 9" id="KW-1133">Transmembrane helix</keyword>
<evidence type="ECO:0000256" key="4">
    <source>
        <dbReference type="ARBA" id="ARBA00022597"/>
    </source>
</evidence>
<dbReference type="InterPro" id="IPR036259">
    <property type="entry name" value="MFS_trans_sf"/>
</dbReference>
<dbReference type="EMBL" id="KV454211">
    <property type="protein sequence ID" value="ODQ58997.1"/>
    <property type="molecule type" value="Genomic_DNA"/>
</dbReference>
<dbReference type="GO" id="GO:0005351">
    <property type="term" value="F:carbohydrate:proton symporter activity"/>
    <property type="evidence" value="ECO:0007669"/>
    <property type="project" value="TreeGrafter"/>
</dbReference>
<protein>
    <recommendedName>
        <fullName evidence="10">Major facilitator superfamily (MFS) profile domain-containing protein</fullName>
    </recommendedName>
</protein>
<evidence type="ECO:0000256" key="9">
    <source>
        <dbReference type="SAM" id="Phobius"/>
    </source>
</evidence>
<evidence type="ECO:0000256" key="2">
    <source>
        <dbReference type="ARBA" id="ARBA00010992"/>
    </source>
</evidence>
<feature type="transmembrane region" description="Helical" evidence="9">
    <location>
        <begin position="190"/>
        <end position="215"/>
    </location>
</feature>
<dbReference type="GeneID" id="30200806"/>
<dbReference type="GO" id="GO:0016020">
    <property type="term" value="C:membrane"/>
    <property type="evidence" value="ECO:0007669"/>
    <property type="project" value="UniProtKB-SubCell"/>
</dbReference>
<dbReference type="PANTHER" id="PTHR48022">
    <property type="entry name" value="PLASTIDIC GLUCOSE TRANSPORTER 4"/>
    <property type="match status" value="1"/>
</dbReference>
<keyword evidence="12" id="KW-1185">Reference proteome</keyword>
<feature type="transmembrane region" description="Helical" evidence="9">
    <location>
        <begin position="474"/>
        <end position="496"/>
    </location>
</feature>
<evidence type="ECO:0000256" key="7">
    <source>
        <dbReference type="ARBA" id="ARBA00023136"/>
    </source>
</evidence>
<keyword evidence="3 8" id="KW-0813">Transport</keyword>
<evidence type="ECO:0000313" key="12">
    <source>
        <dbReference type="Proteomes" id="UP000094112"/>
    </source>
</evidence>
<evidence type="ECO:0000256" key="3">
    <source>
        <dbReference type="ARBA" id="ARBA00022448"/>
    </source>
</evidence>
<dbReference type="RefSeq" id="XP_019038204.1">
    <property type="nucleotide sequence ID" value="XM_019183560.1"/>
</dbReference>
<dbReference type="SUPFAM" id="SSF103473">
    <property type="entry name" value="MFS general substrate transporter"/>
    <property type="match status" value="1"/>
</dbReference>
<evidence type="ECO:0000256" key="6">
    <source>
        <dbReference type="ARBA" id="ARBA00022989"/>
    </source>
</evidence>
<dbReference type="FunFam" id="1.20.1250.20:FF:000254">
    <property type="entry name" value="MAL31p Maltose permease"/>
    <property type="match status" value="1"/>
</dbReference>
<feature type="transmembrane region" description="Helical" evidence="9">
    <location>
        <begin position="406"/>
        <end position="428"/>
    </location>
</feature>
<dbReference type="InterPro" id="IPR020846">
    <property type="entry name" value="MFS_dom"/>
</dbReference>
<comment type="similarity">
    <text evidence="2 8">Belongs to the major facilitator superfamily. Sugar transporter (TC 2.A.1.1) family.</text>
</comment>
<accession>A0A1E3P272</accession>
<reference evidence="11 12" key="1">
    <citation type="journal article" date="2016" name="Proc. Natl. Acad. Sci. U.S.A.">
        <title>Comparative genomics of biotechnologically important yeasts.</title>
        <authorList>
            <person name="Riley R."/>
            <person name="Haridas S."/>
            <person name="Wolfe K.H."/>
            <person name="Lopes M.R."/>
            <person name="Hittinger C.T."/>
            <person name="Goeker M."/>
            <person name="Salamov A.A."/>
            <person name="Wisecaver J.H."/>
            <person name="Long T.M."/>
            <person name="Calvey C.H."/>
            <person name="Aerts A.L."/>
            <person name="Barry K.W."/>
            <person name="Choi C."/>
            <person name="Clum A."/>
            <person name="Coughlan A.Y."/>
            <person name="Deshpande S."/>
            <person name="Douglass A.P."/>
            <person name="Hanson S.J."/>
            <person name="Klenk H.-P."/>
            <person name="LaButti K.M."/>
            <person name="Lapidus A."/>
            <person name="Lindquist E.A."/>
            <person name="Lipzen A.M."/>
            <person name="Meier-Kolthoff J.P."/>
            <person name="Ohm R.A."/>
            <person name="Otillar R.P."/>
            <person name="Pangilinan J.L."/>
            <person name="Peng Y."/>
            <person name="Rokas A."/>
            <person name="Rosa C.A."/>
            <person name="Scheuner C."/>
            <person name="Sibirny A.A."/>
            <person name="Slot J.C."/>
            <person name="Stielow J.B."/>
            <person name="Sun H."/>
            <person name="Kurtzman C.P."/>
            <person name="Blackwell M."/>
            <person name="Grigoriev I.V."/>
            <person name="Jeffries T.W."/>
        </authorList>
    </citation>
    <scope>NUCLEOTIDE SEQUENCE [LARGE SCALE GENOMIC DNA]</scope>
    <source>
        <strain evidence="12">ATCC 58044 / CBS 1984 / NCYC 433 / NRRL Y-366-8</strain>
    </source>
</reference>
<dbReference type="PROSITE" id="PS50850">
    <property type="entry name" value="MFS"/>
    <property type="match status" value="1"/>
</dbReference>
<keyword evidence="5 9" id="KW-0812">Transmembrane</keyword>
<dbReference type="PANTHER" id="PTHR48022:SF5">
    <property type="entry name" value="ALPHA-GLUCOSIDES PERMEASE MPH2-RELATED"/>
    <property type="match status" value="1"/>
</dbReference>
<evidence type="ECO:0000256" key="5">
    <source>
        <dbReference type="ARBA" id="ARBA00022692"/>
    </source>
</evidence>
<evidence type="ECO:0000256" key="8">
    <source>
        <dbReference type="RuleBase" id="RU003346"/>
    </source>
</evidence>
<dbReference type="Gene3D" id="1.20.1250.20">
    <property type="entry name" value="MFS general substrate transporter like domains"/>
    <property type="match status" value="1"/>
</dbReference>
<dbReference type="OrthoDB" id="6612291at2759"/>
<feature type="transmembrane region" description="Helical" evidence="9">
    <location>
        <begin position="508"/>
        <end position="524"/>
    </location>
</feature>
<comment type="subcellular location">
    <subcellularLocation>
        <location evidence="1">Membrane</location>
        <topology evidence="1">Multi-pass membrane protein</topology>
    </subcellularLocation>
</comment>
<feature type="transmembrane region" description="Helical" evidence="9">
    <location>
        <begin position="434"/>
        <end position="462"/>
    </location>
</feature>